<dbReference type="SUPFAM" id="SSF103473">
    <property type="entry name" value="MFS general substrate transporter"/>
    <property type="match status" value="1"/>
</dbReference>
<evidence type="ECO:0000256" key="3">
    <source>
        <dbReference type="ARBA" id="ARBA00022448"/>
    </source>
</evidence>
<keyword evidence="6 8" id="KW-1133">Transmembrane helix</keyword>
<dbReference type="EMBL" id="BAABCJ010000005">
    <property type="protein sequence ID" value="GAA3707159.1"/>
    <property type="molecule type" value="Genomic_DNA"/>
</dbReference>
<feature type="transmembrane region" description="Helical" evidence="8">
    <location>
        <begin position="30"/>
        <end position="47"/>
    </location>
</feature>
<evidence type="ECO:0000256" key="4">
    <source>
        <dbReference type="ARBA" id="ARBA00022475"/>
    </source>
</evidence>
<comment type="subcellular location">
    <subcellularLocation>
        <location evidence="1">Cell membrane</location>
        <topology evidence="1">Multi-pass membrane protein</topology>
    </subcellularLocation>
</comment>
<comment type="similarity">
    <text evidence="2">Belongs to the major facilitator superfamily.</text>
</comment>
<dbReference type="Gene3D" id="1.20.1250.20">
    <property type="entry name" value="MFS general substrate transporter like domains"/>
    <property type="match status" value="1"/>
</dbReference>
<evidence type="ECO:0000256" key="2">
    <source>
        <dbReference type="ARBA" id="ARBA00008335"/>
    </source>
</evidence>
<sequence length="425" mass="43903">MIVADSGVVPSDSGPGWEGHLPGTAAFRRVIVALFAAGVAAFCQLYATQSMLPAMAREFEISEARAALSVSAATAGLACAVLPWSAVADRLGRRTTLLAALTASVVIGVGVCLAPDYSWLLVARFAQGAAIAGVPATAMAYLSEELSRSAVAVAAGLFVAGNTVGGLSGRLLAGPIGELVSWRLGVGAVTVLAAVATLVCLRAAPRPRGFLPASRADADPGLSFVGRLGAVVRDRRLLALYGQAFLLMGGFVAVYNYLGFRLEDRPLNVPPELTAFIFVTYLAGTWSSSRAGRTVRRFGRLRTLLGGTAVMAAGLLLTLVGWLPAIVVGMLLLTAGFFVAHSVATGWISAFAPQGRAQATSLYNLGYYGGSSLFGWAVGLLFAPFGWPGVVAAVGALALTAAAWAAHTLRGQPGAGRERRDADRR</sequence>
<dbReference type="CDD" id="cd17324">
    <property type="entry name" value="MFS_NepI_like"/>
    <property type="match status" value="1"/>
</dbReference>
<feature type="transmembrane region" description="Helical" evidence="8">
    <location>
        <begin position="273"/>
        <end position="292"/>
    </location>
</feature>
<evidence type="ECO:0000256" key="6">
    <source>
        <dbReference type="ARBA" id="ARBA00022989"/>
    </source>
</evidence>
<dbReference type="InterPro" id="IPR036259">
    <property type="entry name" value="MFS_trans_sf"/>
</dbReference>
<protein>
    <submittedName>
        <fullName evidence="10">MFS transporter</fullName>
    </submittedName>
</protein>
<evidence type="ECO:0000256" key="5">
    <source>
        <dbReference type="ARBA" id="ARBA00022692"/>
    </source>
</evidence>
<dbReference type="PANTHER" id="PTHR43271:SF1">
    <property type="entry name" value="INNER MEMBRANE TRANSPORT PROTEIN YNFM"/>
    <property type="match status" value="1"/>
</dbReference>
<dbReference type="InterPro" id="IPR020846">
    <property type="entry name" value="MFS_dom"/>
</dbReference>
<dbReference type="Proteomes" id="UP001501536">
    <property type="component" value="Unassembled WGS sequence"/>
</dbReference>
<evidence type="ECO:0000259" key="9">
    <source>
        <dbReference type="PROSITE" id="PS50850"/>
    </source>
</evidence>
<keyword evidence="11" id="KW-1185">Reference proteome</keyword>
<feature type="transmembrane region" description="Helical" evidence="8">
    <location>
        <begin position="331"/>
        <end position="353"/>
    </location>
</feature>
<feature type="transmembrane region" description="Helical" evidence="8">
    <location>
        <begin position="149"/>
        <end position="168"/>
    </location>
</feature>
<keyword evidence="3" id="KW-0813">Transport</keyword>
<keyword evidence="5 8" id="KW-0812">Transmembrane</keyword>
<feature type="transmembrane region" description="Helical" evidence="8">
    <location>
        <begin position="180"/>
        <end position="201"/>
    </location>
</feature>
<feature type="domain" description="Major facilitator superfamily (MFS) profile" evidence="9">
    <location>
        <begin position="30"/>
        <end position="413"/>
    </location>
</feature>
<name>A0ABP7DRU5_9MICC</name>
<feature type="transmembrane region" description="Helical" evidence="8">
    <location>
        <begin position="237"/>
        <end position="258"/>
    </location>
</feature>
<feature type="transmembrane region" description="Helical" evidence="8">
    <location>
        <begin position="125"/>
        <end position="142"/>
    </location>
</feature>
<evidence type="ECO:0000256" key="8">
    <source>
        <dbReference type="SAM" id="Phobius"/>
    </source>
</evidence>
<evidence type="ECO:0000313" key="10">
    <source>
        <dbReference type="EMBL" id="GAA3707159.1"/>
    </source>
</evidence>
<proteinExistence type="inferred from homology"/>
<keyword evidence="7 8" id="KW-0472">Membrane</keyword>
<feature type="transmembrane region" description="Helical" evidence="8">
    <location>
        <begin position="365"/>
        <end position="383"/>
    </location>
</feature>
<evidence type="ECO:0000313" key="11">
    <source>
        <dbReference type="Proteomes" id="UP001501536"/>
    </source>
</evidence>
<evidence type="ECO:0000256" key="1">
    <source>
        <dbReference type="ARBA" id="ARBA00004651"/>
    </source>
</evidence>
<accession>A0ABP7DRU5</accession>
<feature type="transmembrane region" description="Helical" evidence="8">
    <location>
        <begin position="67"/>
        <end position="85"/>
    </location>
</feature>
<reference evidence="11" key="1">
    <citation type="journal article" date="2019" name="Int. J. Syst. Evol. Microbiol.">
        <title>The Global Catalogue of Microorganisms (GCM) 10K type strain sequencing project: providing services to taxonomists for standard genome sequencing and annotation.</title>
        <authorList>
            <consortium name="The Broad Institute Genomics Platform"/>
            <consortium name="The Broad Institute Genome Sequencing Center for Infectious Disease"/>
            <person name="Wu L."/>
            <person name="Ma J."/>
        </authorList>
    </citation>
    <scope>NUCLEOTIDE SEQUENCE [LARGE SCALE GENOMIC DNA]</scope>
    <source>
        <strain evidence="11">JCM 16961</strain>
    </source>
</reference>
<feature type="transmembrane region" description="Helical" evidence="8">
    <location>
        <begin position="304"/>
        <end position="325"/>
    </location>
</feature>
<dbReference type="PROSITE" id="PS50850">
    <property type="entry name" value="MFS"/>
    <property type="match status" value="1"/>
</dbReference>
<evidence type="ECO:0000256" key="7">
    <source>
        <dbReference type="ARBA" id="ARBA00023136"/>
    </source>
</evidence>
<gene>
    <name evidence="10" type="ORF">GCM10022377_21100</name>
</gene>
<feature type="transmembrane region" description="Helical" evidence="8">
    <location>
        <begin position="389"/>
        <end position="409"/>
    </location>
</feature>
<feature type="transmembrane region" description="Helical" evidence="8">
    <location>
        <begin position="97"/>
        <end position="119"/>
    </location>
</feature>
<dbReference type="InterPro" id="IPR011701">
    <property type="entry name" value="MFS"/>
</dbReference>
<keyword evidence="4" id="KW-1003">Cell membrane</keyword>
<dbReference type="PANTHER" id="PTHR43271">
    <property type="entry name" value="BLL2771 PROTEIN"/>
    <property type="match status" value="1"/>
</dbReference>
<dbReference type="Pfam" id="PF07690">
    <property type="entry name" value="MFS_1"/>
    <property type="match status" value="1"/>
</dbReference>
<organism evidence="10 11">
    <name type="scientific">Zhihengliuella alba</name>
    <dbReference type="NCBI Taxonomy" id="547018"/>
    <lineage>
        <taxon>Bacteria</taxon>
        <taxon>Bacillati</taxon>
        <taxon>Actinomycetota</taxon>
        <taxon>Actinomycetes</taxon>
        <taxon>Micrococcales</taxon>
        <taxon>Micrococcaceae</taxon>
        <taxon>Zhihengliuella</taxon>
    </lineage>
</organism>
<comment type="caution">
    <text evidence="10">The sequence shown here is derived from an EMBL/GenBank/DDBJ whole genome shotgun (WGS) entry which is preliminary data.</text>
</comment>